<protein>
    <submittedName>
        <fullName evidence="1">Uncharacterized protein</fullName>
    </submittedName>
</protein>
<proteinExistence type="predicted"/>
<dbReference type="EMBL" id="KQ418796">
    <property type="protein sequence ID" value="KOF85825.1"/>
    <property type="molecule type" value="Genomic_DNA"/>
</dbReference>
<dbReference type="AlphaFoldDB" id="A0A0L8HAM4"/>
<evidence type="ECO:0000313" key="1">
    <source>
        <dbReference type="EMBL" id="KOF85825.1"/>
    </source>
</evidence>
<reference evidence="1" key="1">
    <citation type="submission" date="2015-07" db="EMBL/GenBank/DDBJ databases">
        <title>MeaNS - Measles Nucleotide Surveillance Program.</title>
        <authorList>
            <person name="Tran T."/>
            <person name="Druce J."/>
        </authorList>
    </citation>
    <scope>NUCLEOTIDE SEQUENCE</scope>
    <source>
        <strain evidence="1">UCB-OBI-ISO-001</strain>
        <tissue evidence="1">Gonad</tissue>
    </source>
</reference>
<accession>A0A0L8HAM4</accession>
<gene>
    <name evidence="1" type="ORF">OCBIM_22019678mg</name>
</gene>
<sequence length="78" mass="8823">MLLSSSSRLCLPLVVCTNPTIQTSSWKCVISSINDSKLLSKIPKYALNTLDFYKTNGLHSLSDENIHSTLIRMLYIYK</sequence>
<organism evidence="1">
    <name type="scientific">Octopus bimaculoides</name>
    <name type="common">California two-spotted octopus</name>
    <dbReference type="NCBI Taxonomy" id="37653"/>
    <lineage>
        <taxon>Eukaryota</taxon>
        <taxon>Metazoa</taxon>
        <taxon>Spiralia</taxon>
        <taxon>Lophotrochozoa</taxon>
        <taxon>Mollusca</taxon>
        <taxon>Cephalopoda</taxon>
        <taxon>Coleoidea</taxon>
        <taxon>Octopodiformes</taxon>
        <taxon>Octopoda</taxon>
        <taxon>Incirrata</taxon>
        <taxon>Octopodidae</taxon>
        <taxon>Octopus</taxon>
    </lineage>
</organism>
<name>A0A0L8HAM4_OCTBM</name>